<dbReference type="FunFam" id="1.10.1200.10:FF:000005">
    <property type="entry name" value="Nonribosomal peptide synthetase 1"/>
    <property type="match status" value="1"/>
</dbReference>
<dbReference type="InterPro" id="IPR020845">
    <property type="entry name" value="AMP-binding_CS"/>
</dbReference>
<dbReference type="InterPro" id="IPR023213">
    <property type="entry name" value="CAT-like_dom_sf"/>
</dbReference>
<dbReference type="Gene3D" id="2.30.38.10">
    <property type="entry name" value="Luciferase, Domain 3"/>
    <property type="match status" value="1"/>
</dbReference>
<dbReference type="InterPro" id="IPR045851">
    <property type="entry name" value="AMP-bd_C_sf"/>
</dbReference>
<dbReference type="FunFam" id="2.30.38.10:FF:000001">
    <property type="entry name" value="Non-ribosomal peptide synthetase PvdI"/>
    <property type="match status" value="1"/>
</dbReference>
<dbReference type="InterPro" id="IPR009081">
    <property type="entry name" value="PP-bd_ACP"/>
</dbReference>
<dbReference type="InterPro" id="IPR036736">
    <property type="entry name" value="ACP-like_sf"/>
</dbReference>
<dbReference type="Pfam" id="PF00550">
    <property type="entry name" value="PP-binding"/>
    <property type="match status" value="2"/>
</dbReference>
<dbReference type="Gene3D" id="1.10.1200.10">
    <property type="entry name" value="ACP-like"/>
    <property type="match status" value="2"/>
</dbReference>
<keyword evidence="3" id="KW-0597">Phosphoprotein</keyword>
<dbReference type="SMART" id="SM00823">
    <property type="entry name" value="PKS_PP"/>
    <property type="match status" value="2"/>
</dbReference>
<dbReference type="InterPro" id="IPR001242">
    <property type="entry name" value="Condensation_dom"/>
</dbReference>
<dbReference type="PROSITE" id="PS00012">
    <property type="entry name" value="PHOSPHOPANTETHEINE"/>
    <property type="match status" value="1"/>
</dbReference>
<proteinExistence type="predicted"/>
<dbReference type="Proteomes" id="UP000528460">
    <property type="component" value="Unassembled WGS sequence"/>
</dbReference>
<dbReference type="SUPFAM" id="SSF52777">
    <property type="entry name" value="CoA-dependent acyltransferases"/>
    <property type="match status" value="2"/>
</dbReference>
<dbReference type="PROSITE" id="PS00455">
    <property type="entry name" value="AMP_BINDING"/>
    <property type="match status" value="2"/>
</dbReference>
<protein>
    <submittedName>
        <fullName evidence="6">Amino acid adenylation domain-containing protein</fullName>
    </submittedName>
</protein>
<dbReference type="EMBL" id="JABFJW010000152">
    <property type="protein sequence ID" value="NOK11303.1"/>
    <property type="molecule type" value="Genomic_DNA"/>
</dbReference>
<dbReference type="NCBIfam" id="TIGR01733">
    <property type="entry name" value="AA-adenyl-dom"/>
    <property type="match status" value="1"/>
</dbReference>
<gene>
    <name evidence="6" type="ORF">HNS30_19865</name>
</gene>
<comment type="caution">
    <text evidence="6">The sequence shown here is derived from an EMBL/GenBank/DDBJ whole genome shotgun (WGS) entry which is preliminary data.</text>
</comment>
<dbReference type="PANTHER" id="PTHR45527">
    <property type="entry name" value="NONRIBOSOMAL PEPTIDE SYNTHETASE"/>
    <property type="match status" value="1"/>
</dbReference>
<feature type="domain" description="Carrier" evidence="5">
    <location>
        <begin position="1607"/>
        <end position="1682"/>
    </location>
</feature>
<evidence type="ECO:0000256" key="2">
    <source>
        <dbReference type="ARBA" id="ARBA00022450"/>
    </source>
</evidence>
<dbReference type="FunFam" id="3.40.50.980:FF:000001">
    <property type="entry name" value="Non-ribosomal peptide synthetase"/>
    <property type="match status" value="2"/>
</dbReference>
<dbReference type="Gene3D" id="3.30.559.30">
    <property type="entry name" value="Nonribosomal peptide synthetase, condensation domain"/>
    <property type="match status" value="1"/>
</dbReference>
<dbReference type="InterPro" id="IPR020806">
    <property type="entry name" value="PKS_PP-bd"/>
</dbReference>
<dbReference type="GO" id="GO:0005737">
    <property type="term" value="C:cytoplasm"/>
    <property type="evidence" value="ECO:0007669"/>
    <property type="project" value="TreeGrafter"/>
</dbReference>
<reference evidence="6 7" key="1">
    <citation type="submission" date="2020-05" db="EMBL/GenBank/DDBJ databases">
        <authorList>
            <person name="Whitworth D."/>
        </authorList>
    </citation>
    <scope>NUCLEOTIDE SEQUENCE [LARGE SCALE GENOMIC DNA]</scope>
    <source>
        <strain evidence="6 7">CA046A</strain>
    </source>
</reference>
<dbReference type="InterPro" id="IPR000873">
    <property type="entry name" value="AMP-dep_synth/lig_dom"/>
</dbReference>
<sequence length="1722" mass="187153">MLPPVHQLVERRATELSSQLAVASRARSLTHAALNTHANRLAHALMARGAGPDVLVGICLPRSVELVSSVLGVLKAGAAWLPLDPAAPPERLRSMSVSAGARFVIGAGPAVERLAADGIQVLAPAALALESFPDVNPGVPVQPDHLAYVIHTSGSTGLPKGVMISHRALSAFTEYHCDTFGLSPADRIGVIASPGFDALVMALLPSLASGARLELPPDEETRLSPQKLQDWLLARDITCIFLPTPLAERVLPLPWPESCPLRWVLTGGDRLHLRPRPGLPFQLVNGYGPAECTIYSTSGVVPPSDGAPDERLPSIGRPIDGVEVHVLGPELRPVAEGETGALFIGGPGLARGYVATPDLTADRFIPDPFSRFGGERLYRTGDLGRRLPDGSLEFHGRSDRQVKVRGIRIEPAEITAALLTHPHVGAAHVMARSTTDAEGQDVSFVAWFAPKDARAVPGTEQLREHLRAWLPEAMLPRTFIVVDALPLGPTGKVDVRALPTPEAHSTRSSAYVAPRTELEHGLTRVWQEELRLDAIGVEDDFFELGGHSLLATRITARVEDVLGLPLSLTELFAHRRISQLATVLESRRAVPAKAALPPVVRVADPARAPLSVQQEQVWFLQKLSPGSISYQAQTTLRVLGGLDLAVLERALTEVTRRHELLRTTYEEVDGRPWQRVLPVTPVQVPLIDLSALPVDEREHRREEALRQELRRPLSLFEPPLARWTLVRLTPDDHELVLVEHHVVHDGVSFSVLMRELDALYNAYLRGEPSPLSELPVQYRDFASWQREALEGPAMKAQLDFWRKRLAGAPEVLPLRTDHPRPRVQTFNGDLLRLELPPALPGALRAFCQSEGVTLFNTLFAAFATLLHRYTGEQDLCIGSAFAARAGVRNIENVIGMFVNAVVLRCDVSGAPSFRELVRQVRDLTVEAAEHQTYPFLKLIEALGVKRDPSRNPLVQAMFSFHDSAVRSPRLGDASCTIFERGNGSSKVDLDVVAIPHAGRHLGDKERGDARISLIWEYNRDLFDRSTMERMSAHFLRLIEAAVASPGTSVSRLPMLSDAERQVLLGNGSAAAVSAEAPVHQQVLEQALRTPDAVAVRDEAGTVTYSELVRRATLLAEYLHEHGAGAESVVGVCTPRGADLVTAELGVMLSGAAFLPLDPEHPAERIALILADAGVRQVITTSPLAERLPATLERMRIEDFRGPGTPRGGLPIEVRPEQRAYVMYTSGSTGVPKGVVVEHGALAHLVGWHRRAFGLNANSRTTLLYSPAFDPSVAEVWPALTAGATLHVPGQDVRLSPERLQAWLLSERITFTDLPTALAERLLALPWPATCELRTVLAGGDRLHARPAPGLPWRLFNQYGPTETTVTATSCEVLPAGPDTARPAIGQPIEGAKAHVLDAKPQPVPMGVAGALPDIGQPIDGASAYVLDAELQPVPSGVAGELYVGGAGVARGYLNRPDLTAASFVPDPYSAQPGARMYRTGDRVLCRPDRTLEFLGRMDAQLKIRGFRVEPAEVAARLRTHPGLAEAHVRAWSPPGGAPRLVGYLVPRAGQAVPSPARLREHLSRELPAYMLPSAYVELKALPLTHGGKVDERALPEPTPGAQAPQVPLANEQERRIAGIWCETLRLERVGAEDNFFDLGGHSLLLAQVQHLLKQRMGHDVPMVTLFEFPTVRALAGHLQGRDDGGEAEAAQEQRQEQRRNGRARLLGRQGRLTSDRSREEVE</sequence>
<dbReference type="Gene3D" id="3.30.559.10">
    <property type="entry name" value="Chloramphenicol acetyltransferase-like domain"/>
    <property type="match status" value="1"/>
</dbReference>
<evidence type="ECO:0000256" key="3">
    <source>
        <dbReference type="ARBA" id="ARBA00022553"/>
    </source>
</evidence>
<dbReference type="GO" id="GO:0043041">
    <property type="term" value="P:amino acid activation for nonribosomal peptide biosynthetic process"/>
    <property type="evidence" value="ECO:0007669"/>
    <property type="project" value="TreeGrafter"/>
</dbReference>
<feature type="compositionally biased region" description="Basic and acidic residues" evidence="4">
    <location>
        <begin position="1713"/>
        <end position="1722"/>
    </location>
</feature>
<dbReference type="InterPro" id="IPR025110">
    <property type="entry name" value="AMP-bd_C"/>
</dbReference>
<dbReference type="Pfam" id="PF00668">
    <property type="entry name" value="Condensation"/>
    <property type="match status" value="1"/>
</dbReference>
<keyword evidence="2" id="KW-0596">Phosphopantetheine</keyword>
<dbReference type="SUPFAM" id="SSF56801">
    <property type="entry name" value="Acetyl-CoA synthetase-like"/>
    <property type="match status" value="2"/>
</dbReference>
<feature type="region of interest" description="Disordered" evidence="4">
    <location>
        <begin position="1679"/>
        <end position="1722"/>
    </location>
</feature>
<dbReference type="CDD" id="cd19531">
    <property type="entry name" value="LCL_NRPS-like"/>
    <property type="match status" value="1"/>
</dbReference>
<dbReference type="Gene3D" id="3.40.50.980">
    <property type="match status" value="4"/>
</dbReference>
<evidence type="ECO:0000313" key="7">
    <source>
        <dbReference type="Proteomes" id="UP000528460"/>
    </source>
</evidence>
<dbReference type="InterPro" id="IPR010071">
    <property type="entry name" value="AA_adenyl_dom"/>
</dbReference>
<dbReference type="GO" id="GO:0031177">
    <property type="term" value="F:phosphopantetheine binding"/>
    <property type="evidence" value="ECO:0007669"/>
    <property type="project" value="InterPro"/>
</dbReference>
<dbReference type="CDD" id="cd05930">
    <property type="entry name" value="A_NRPS"/>
    <property type="match status" value="2"/>
</dbReference>
<organism evidence="6 7">
    <name type="scientific">Corallococcus exercitus</name>
    <dbReference type="NCBI Taxonomy" id="2316736"/>
    <lineage>
        <taxon>Bacteria</taxon>
        <taxon>Pseudomonadati</taxon>
        <taxon>Myxococcota</taxon>
        <taxon>Myxococcia</taxon>
        <taxon>Myxococcales</taxon>
        <taxon>Cystobacterineae</taxon>
        <taxon>Myxococcaceae</taxon>
        <taxon>Corallococcus</taxon>
    </lineage>
</organism>
<dbReference type="GO" id="GO:0044550">
    <property type="term" value="P:secondary metabolite biosynthetic process"/>
    <property type="evidence" value="ECO:0007669"/>
    <property type="project" value="TreeGrafter"/>
</dbReference>
<comment type="cofactor">
    <cofactor evidence="1">
        <name>pantetheine 4'-phosphate</name>
        <dbReference type="ChEBI" id="CHEBI:47942"/>
    </cofactor>
</comment>
<dbReference type="InterPro" id="IPR042099">
    <property type="entry name" value="ANL_N_sf"/>
</dbReference>
<dbReference type="Pfam" id="PF13193">
    <property type="entry name" value="AMP-binding_C"/>
    <property type="match status" value="2"/>
</dbReference>
<dbReference type="Gene3D" id="3.30.300.30">
    <property type="match status" value="2"/>
</dbReference>
<dbReference type="PANTHER" id="PTHR45527:SF1">
    <property type="entry name" value="FATTY ACID SYNTHASE"/>
    <property type="match status" value="1"/>
</dbReference>
<evidence type="ECO:0000256" key="1">
    <source>
        <dbReference type="ARBA" id="ARBA00001957"/>
    </source>
</evidence>
<feature type="domain" description="Carrier" evidence="5">
    <location>
        <begin position="513"/>
        <end position="588"/>
    </location>
</feature>
<dbReference type="Gene3D" id="3.40.50.12780">
    <property type="entry name" value="N-terminal domain of ligase-like"/>
    <property type="match status" value="1"/>
</dbReference>
<dbReference type="SUPFAM" id="SSF47336">
    <property type="entry name" value="ACP-like"/>
    <property type="match status" value="2"/>
</dbReference>
<evidence type="ECO:0000259" key="5">
    <source>
        <dbReference type="PROSITE" id="PS50075"/>
    </source>
</evidence>
<accession>A0A7Y4NE96</accession>
<name>A0A7Y4NE96_9BACT</name>
<dbReference type="GO" id="GO:0003824">
    <property type="term" value="F:catalytic activity"/>
    <property type="evidence" value="ECO:0007669"/>
    <property type="project" value="InterPro"/>
</dbReference>
<dbReference type="Pfam" id="PF00501">
    <property type="entry name" value="AMP-binding"/>
    <property type="match status" value="3"/>
</dbReference>
<dbReference type="RefSeq" id="WP_171416617.1">
    <property type="nucleotide sequence ID" value="NZ_JABFJW010000152.1"/>
</dbReference>
<dbReference type="PROSITE" id="PS50075">
    <property type="entry name" value="CARRIER"/>
    <property type="match status" value="2"/>
</dbReference>
<dbReference type="InterPro" id="IPR006162">
    <property type="entry name" value="Ppantetheine_attach_site"/>
</dbReference>
<evidence type="ECO:0000313" key="6">
    <source>
        <dbReference type="EMBL" id="NOK11303.1"/>
    </source>
</evidence>
<evidence type="ECO:0000256" key="4">
    <source>
        <dbReference type="SAM" id="MobiDB-lite"/>
    </source>
</evidence>
<feature type="compositionally biased region" description="Low complexity" evidence="4">
    <location>
        <begin position="1703"/>
        <end position="1712"/>
    </location>
</feature>